<organism evidence="1 2">
    <name type="scientific">Enhydrobacter aerosaccus</name>
    <dbReference type="NCBI Taxonomy" id="225324"/>
    <lineage>
        <taxon>Bacteria</taxon>
        <taxon>Pseudomonadati</taxon>
        <taxon>Pseudomonadota</taxon>
        <taxon>Alphaproteobacteria</taxon>
        <taxon>Hyphomicrobiales</taxon>
        <taxon>Enhydrobacter</taxon>
    </lineage>
</organism>
<keyword evidence="2" id="KW-1185">Reference proteome</keyword>
<dbReference type="EMBL" id="FUWJ01000001">
    <property type="protein sequence ID" value="SJZ43081.1"/>
    <property type="molecule type" value="Genomic_DNA"/>
</dbReference>
<sequence>MVNQLILDLGLPPPTYARSDFVVAPGNREALAWIDRWPDWPAPALALSGPPGSGKTHLGRIWAVQAGAAVIESRELDGKTVADLTALADTWPAIVIENAERTAERALFHLYNLMRECRRSLLLISERPPAHWHIALPDLASRLRAAPAVAVTPPDDELLGSIILKQLADRQLHAGPGVVHYLVSHMERSADAARRVVAALDRRALAEQREIDRRLAADVLAEVSGGAPSQEGGER</sequence>
<name>A0A1T4KL10_9HYPH</name>
<dbReference type="AlphaFoldDB" id="A0A1T4KL10"/>
<dbReference type="STRING" id="225324.SAMN02745126_01023"/>
<protein>
    <submittedName>
        <fullName evidence="1">DnaA protein</fullName>
    </submittedName>
</protein>
<dbReference type="PANTHER" id="PTHR30050">
    <property type="entry name" value="CHROMOSOMAL REPLICATION INITIATOR PROTEIN DNAA"/>
    <property type="match status" value="1"/>
</dbReference>
<dbReference type="SUPFAM" id="SSF52540">
    <property type="entry name" value="P-loop containing nucleoside triphosphate hydrolases"/>
    <property type="match status" value="1"/>
</dbReference>
<evidence type="ECO:0000313" key="1">
    <source>
        <dbReference type="EMBL" id="SJZ43081.1"/>
    </source>
</evidence>
<dbReference type="InterPro" id="IPR027417">
    <property type="entry name" value="P-loop_NTPase"/>
</dbReference>
<evidence type="ECO:0000313" key="2">
    <source>
        <dbReference type="Proteomes" id="UP000190092"/>
    </source>
</evidence>
<dbReference type="Gene3D" id="3.40.50.300">
    <property type="entry name" value="P-loop containing nucleotide triphosphate hydrolases"/>
    <property type="match status" value="1"/>
</dbReference>
<dbReference type="Proteomes" id="UP000190092">
    <property type="component" value="Unassembled WGS sequence"/>
</dbReference>
<reference evidence="2" key="1">
    <citation type="submission" date="2017-02" db="EMBL/GenBank/DDBJ databases">
        <authorList>
            <person name="Varghese N."/>
            <person name="Submissions S."/>
        </authorList>
    </citation>
    <scope>NUCLEOTIDE SEQUENCE [LARGE SCALE GENOMIC DNA]</scope>
    <source>
        <strain evidence="2">ATCC 27094</strain>
    </source>
</reference>
<dbReference type="GO" id="GO:0003688">
    <property type="term" value="F:DNA replication origin binding"/>
    <property type="evidence" value="ECO:0007669"/>
    <property type="project" value="TreeGrafter"/>
</dbReference>
<dbReference type="Gene3D" id="1.10.8.60">
    <property type="match status" value="1"/>
</dbReference>
<gene>
    <name evidence="1" type="ORF">SAMN02745126_01023</name>
</gene>
<dbReference type="RefSeq" id="WP_085932698.1">
    <property type="nucleotide sequence ID" value="NZ_FUWJ01000001.1"/>
</dbReference>
<dbReference type="OrthoDB" id="7390113at2"/>
<accession>A0A1T4KL10</accession>
<proteinExistence type="predicted"/>
<dbReference type="PANTHER" id="PTHR30050:SF5">
    <property type="entry name" value="DNAA REGULATORY INACTIVATOR HDA"/>
    <property type="match status" value="1"/>
</dbReference>
<dbReference type="GO" id="GO:0006270">
    <property type="term" value="P:DNA replication initiation"/>
    <property type="evidence" value="ECO:0007669"/>
    <property type="project" value="TreeGrafter"/>
</dbReference>
<dbReference type="GO" id="GO:0005886">
    <property type="term" value="C:plasma membrane"/>
    <property type="evidence" value="ECO:0007669"/>
    <property type="project" value="TreeGrafter"/>
</dbReference>